<evidence type="ECO:0000313" key="2">
    <source>
        <dbReference type="EMBL" id="SDC41997.1"/>
    </source>
</evidence>
<reference evidence="3" key="1">
    <citation type="submission" date="2016-10" db="EMBL/GenBank/DDBJ databases">
        <authorList>
            <person name="Varghese N."/>
            <person name="Submissions S."/>
        </authorList>
    </citation>
    <scope>NUCLEOTIDE SEQUENCE [LARGE SCALE GENOMIC DNA]</scope>
    <source>
        <strain evidence="3">DSM 8415</strain>
    </source>
</reference>
<dbReference type="AlphaFoldDB" id="A0A1G6LGB4"/>
<dbReference type="PANTHER" id="PTHR34875:SF6">
    <property type="entry name" value="UPF0237 PROTEIN MJ1558"/>
    <property type="match status" value="1"/>
</dbReference>
<organism evidence="2 3">
    <name type="scientific">Desulfurella multipotens</name>
    <dbReference type="NCBI Taxonomy" id="79269"/>
    <lineage>
        <taxon>Bacteria</taxon>
        <taxon>Pseudomonadati</taxon>
        <taxon>Campylobacterota</taxon>
        <taxon>Desulfurellia</taxon>
        <taxon>Desulfurellales</taxon>
        <taxon>Desulfurellaceae</taxon>
        <taxon>Desulfurella</taxon>
    </lineage>
</organism>
<dbReference type="InterPro" id="IPR045865">
    <property type="entry name" value="ACT-like_dom_sf"/>
</dbReference>
<dbReference type="EMBL" id="FMYU01000005">
    <property type="protein sequence ID" value="SDC41997.1"/>
    <property type="molecule type" value="Genomic_DNA"/>
</dbReference>
<dbReference type="PANTHER" id="PTHR34875">
    <property type="entry name" value="UPF0237 PROTEIN MJ1558"/>
    <property type="match status" value="1"/>
</dbReference>
<name>A0A1G6LGB4_9BACT</name>
<feature type="domain" description="ACT" evidence="1">
    <location>
        <begin position="6"/>
        <end position="86"/>
    </location>
</feature>
<evidence type="ECO:0000259" key="1">
    <source>
        <dbReference type="PROSITE" id="PS51671"/>
    </source>
</evidence>
<sequence length="178" mass="20171">MKHYYALTVIGKDKPGIVSSVAKVLYEWDFNIEDSSSTLLRDQFSMILIVSTEKEVGLIDLKKAFAKARKDLQLSISVRKIEVLDEQKPQTKHYMISIYGSDKKGIVYKTTKALSDLDINIVDLKTRVSGAKKDIYIMILEVEVPPKVNIGKVNEILDDIVKEMGVDFSIRPVESYNI</sequence>
<proteinExistence type="predicted"/>
<gene>
    <name evidence="2" type="ORF">SAMN05660835_00800</name>
</gene>
<dbReference type="OrthoDB" id="12860at2"/>
<dbReference type="InterPro" id="IPR002912">
    <property type="entry name" value="ACT_dom"/>
</dbReference>
<dbReference type="RefSeq" id="WP_092128325.1">
    <property type="nucleotide sequence ID" value="NZ_FMYU01000005.1"/>
</dbReference>
<protein>
    <submittedName>
        <fullName evidence="2">Glycine cleavage system transcriptional repressor</fullName>
    </submittedName>
</protein>
<dbReference type="PROSITE" id="PS51671">
    <property type="entry name" value="ACT"/>
    <property type="match status" value="2"/>
</dbReference>
<keyword evidence="3" id="KW-1185">Reference proteome</keyword>
<feature type="domain" description="ACT" evidence="1">
    <location>
        <begin position="95"/>
        <end position="175"/>
    </location>
</feature>
<dbReference type="InterPro" id="IPR050990">
    <property type="entry name" value="UPF0237/GcvR_regulator"/>
</dbReference>
<dbReference type="Gene3D" id="3.30.70.260">
    <property type="match status" value="2"/>
</dbReference>
<dbReference type="Proteomes" id="UP000199411">
    <property type="component" value="Unassembled WGS sequence"/>
</dbReference>
<dbReference type="Pfam" id="PF13740">
    <property type="entry name" value="ACT_6"/>
    <property type="match status" value="2"/>
</dbReference>
<dbReference type="SUPFAM" id="SSF55021">
    <property type="entry name" value="ACT-like"/>
    <property type="match status" value="2"/>
</dbReference>
<evidence type="ECO:0000313" key="3">
    <source>
        <dbReference type="Proteomes" id="UP000199411"/>
    </source>
</evidence>
<accession>A0A1G6LGB4</accession>